<protein>
    <recommendedName>
        <fullName evidence="2">MINDY deubiquitinase domain-containing protein</fullName>
    </recommendedName>
</protein>
<dbReference type="GO" id="GO:0004843">
    <property type="term" value="F:cysteine-type deubiquitinase activity"/>
    <property type="evidence" value="ECO:0007669"/>
    <property type="project" value="InterPro"/>
</dbReference>
<dbReference type="InterPro" id="IPR033979">
    <property type="entry name" value="MINDY_domain"/>
</dbReference>
<dbReference type="PANTHER" id="PTHR18063:SF20">
    <property type="entry name" value="MINDY DEUBIQUITINASE DOMAIN-CONTAINING PROTEIN"/>
    <property type="match status" value="1"/>
</dbReference>
<dbReference type="Gramene" id="Bo1g031960.1">
    <property type="protein sequence ID" value="Bo1g031960.1"/>
    <property type="gene ID" value="Bo1g031960"/>
</dbReference>
<dbReference type="Pfam" id="PF04424">
    <property type="entry name" value="MINDY_DUB"/>
    <property type="match status" value="1"/>
</dbReference>
<feature type="region of interest" description="Disordered" evidence="1">
    <location>
        <begin position="473"/>
        <end position="496"/>
    </location>
</feature>
<dbReference type="HOGENOM" id="CLU_027548_0_0_1"/>
<feature type="region of interest" description="Disordered" evidence="1">
    <location>
        <begin position="379"/>
        <end position="405"/>
    </location>
</feature>
<dbReference type="OMA" id="FNCKFDS"/>
<evidence type="ECO:0000256" key="1">
    <source>
        <dbReference type="SAM" id="MobiDB-lite"/>
    </source>
</evidence>
<accession>A0A0D3A5D3</accession>
<reference evidence="3 4" key="1">
    <citation type="journal article" date="2014" name="Genome Biol.">
        <title>Transcriptome and methylome profiling reveals relics of genome dominance in the mesopolyploid Brassica oleracea.</title>
        <authorList>
            <person name="Parkin I.A."/>
            <person name="Koh C."/>
            <person name="Tang H."/>
            <person name="Robinson S.J."/>
            <person name="Kagale S."/>
            <person name="Clarke W.E."/>
            <person name="Town C.D."/>
            <person name="Nixon J."/>
            <person name="Krishnakumar V."/>
            <person name="Bidwell S.L."/>
            <person name="Denoeud F."/>
            <person name="Belcram H."/>
            <person name="Links M.G."/>
            <person name="Just J."/>
            <person name="Clarke C."/>
            <person name="Bender T."/>
            <person name="Huebert T."/>
            <person name="Mason A.S."/>
            <person name="Pires J.C."/>
            <person name="Barker G."/>
            <person name="Moore J."/>
            <person name="Walley P.G."/>
            <person name="Manoli S."/>
            <person name="Batley J."/>
            <person name="Edwards D."/>
            <person name="Nelson M.N."/>
            <person name="Wang X."/>
            <person name="Paterson A.H."/>
            <person name="King G."/>
            <person name="Bancroft I."/>
            <person name="Chalhoub B."/>
            <person name="Sharpe A.G."/>
        </authorList>
    </citation>
    <scope>NUCLEOTIDE SEQUENCE</scope>
    <source>
        <strain evidence="3 4">cv. TO1000</strain>
    </source>
</reference>
<organism evidence="3 4">
    <name type="scientific">Brassica oleracea var. oleracea</name>
    <dbReference type="NCBI Taxonomy" id="109376"/>
    <lineage>
        <taxon>Eukaryota</taxon>
        <taxon>Viridiplantae</taxon>
        <taxon>Streptophyta</taxon>
        <taxon>Embryophyta</taxon>
        <taxon>Tracheophyta</taxon>
        <taxon>Spermatophyta</taxon>
        <taxon>Magnoliopsida</taxon>
        <taxon>eudicotyledons</taxon>
        <taxon>Gunneridae</taxon>
        <taxon>Pentapetalae</taxon>
        <taxon>rosids</taxon>
        <taxon>malvids</taxon>
        <taxon>Brassicales</taxon>
        <taxon>Brassicaceae</taxon>
        <taxon>Brassiceae</taxon>
        <taxon>Brassica</taxon>
    </lineage>
</organism>
<evidence type="ECO:0000313" key="3">
    <source>
        <dbReference type="EnsemblPlants" id="Bo1g031960.1"/>
    </source>
</evidence>
<name>A0A0D3A5D3_BRAOL</name>
<sequence>LNFFTNSTKEKIASPIETDFDVRGGDSSKHFVMAIDFSQLPPPTSNFPAKKKQTNQIQASSQNEAGKNLSYKTKEIKFRKRDRQIVLQSENGPCPLIAICNVLILRNEMNLYPDRDRFQVSQERLLSLVADVLFDSYHDDDDDEFTENQQHRIADAINLLPRLADGINVNIRFRRIDDFESTPELAIFDLLSIPLFHGWIVDPHDFETANAIGCKSYNDLMTGLVTLETQTLKARIGSKECSLDFTATFTPTQRCLKKTRSFADSTPTSAEHSQLGRGDIEEERVLLRALRFSERENLGIYTRRDSSSGGDSVSGYSDVYLMSESDSLVDSMDAGSPCTSTPGSGNTCQKSKCNDQVSSKESGDETVCVLGNKFDVAEETHSSTPGALASEQLSSTELGDETASDVESNIKMVDVHVILEKNNQESTKSASSSEIQFKSEAVTFVNTDLTDRSQDDDNVAMYEAEKSVTLGSPVYKGQSPLGQSSSEGKDTNGVTPREGEVIKNFLNNNASQLTFPGLFFLEQGFEEGELCVFFRNNHFYTMLKYDNELYNLVTDQGYLNERDLVWEKLNEVNGDSVFVDGDFKVFRCESGNWDQQYALSSTADYIYSINSASKEGMEVDPDLKMAMELQEQELGEDIGFEVPMKKQSHVFFFFFSTRSESSPTMVQRWHMYNHECKFSSLPCKG</sequence>
<dbReference type="GO" id="GO:1990380">
    <property type="term" value="F:K48-linked deubiquitinase activity"/>
    <property type="evidence" value="ECO:0007669"/>
    <property type="project" value="InterPro"/>
</dbReference>
<dbReference type="AlphaFoldDB" id="A0A0D3A5D3"/>
<dbReference type="STRING" id="109376.A0A0D3A5D3"/>
<dbReference type="PANTHER" id="PTHR18063">
    <property type="entry name" value="NF-E2 INDUCIBLE PROTEIN"/>
    <property type="match status" value="1"/>
</dbReference>
<dbReference type="EnsemblPlants" id="Bo1g031960.1">
    <property type="protein sequence ID" value="Bo1g031960.1"/>
    <property type="gene ID" value="Bo1g031960"/>
</dbReference>
<evidence type="ECO:0000259" key="2">
    <source>
        <dbReference type="Pfam" id="PF04424"/>
    </source>
</evidence>
<dbReference type="InterPro" id="IPR007518">
    <property type="entry name" value="MINDY"/>
</dbReference>
<dbReference type="Proteomes" id="UP000032141">
    <property type="component" value="Chromosome C1"/>
</dbReference>
<dbReference type="GO" id="GO:0016807">
    <property type="term" value="F:cysteine-type carboxypeptidase activity"/>
    <property type="evidence" value="ECO:0007669"/>
    <property type="project" value="TreeGrafter"/>
</dbReference>
<dbReference type="GO" id="GO:0005829">
    <property type="term" value="C:cytosol"/>
    <property type="evidence" value="ECO:0007669"/>
    <property type="project" value="TreeGrafter"/>
</dbReference>
<feature type="domain" description="MINDY deubiquitinase" evidence="2">
    <location>
        <begin position="70"/>
        <end position="583"/>
    </location>
</feature>
<dbReference type="GO" id="GO:0071944">
    <property type="term" value="C:cell periphery"/>
    <property type="evidence" value="ECO:0007669"/>
    <property type="project" value="TreeGrafter"/>
</dbReference>
<reference evidence="3" key="2">
    <citation type="submission" date="2015-03" db="UniProtKB">
        <authorList>
            <consortium name="EnsemblPlants"/>
        </authorList>
    </citation>
    <scope>IDENTIFICATION</scope>
</reference>
<keyword evidence="4" id="KW-1185">Reference proteome</keyword>
<dbReference type="eggNOG" id="KOG2427">
    <property type="taxonomic scope" value="Eukaryota"/>
</dbReference>
<proteinExistence type="predicted"/>
<evidence type="ECO:0000313" key="4">
    <source>
        <dbReference type="Proteomes" id="UP000032141"/>
    </source>
</evidence>
<dbReference type="GO" id="GO:0071108">
    <property type="term" value="P:protein K48-linked deubiquitination"/>
    <property type="evidence" value="ECO:0007669"/>
    <property type="project" value="TreeGrafter"/>
</dbReference>